<feature type="region of interest" description="Disordered" evidence="1">
    <location>
        <begin position="393"/>
        <end position="640"/>
    </location>
</feature>
<feature type="compositionally biased region" description="Basic and acidic residues" evidence="1">
    <location>
        <begin position="1361"/>
        <end position="1376"/>
    </location>
</feature>
<sequence length="1687" mass="182771">MFCQLSKLTSNFSVYTLRMSEEIRRFLLWDESEELCSASLSQTFALFLHAENAFFYALALLVFIASWRPDLRGCRRLAQFLTRAVMAEPRLPPSPSHLRGENVGESSEEEVEREKRVRRSQRQRLERLQELKEEKQGLQIRLQQLQQRTQQLASSSASPFASLSPGCSSPGAAETEGLRGERDEEMEAERGESGERGERGERGESGEGEEKNAERSRKMEQLLKEQEEAEQKLLKVVKETEDLETKTLVEDATLDFSESPASAACAAASSVHRQREVSAAQLYLLMTNLNQYPQLDELFRSVTRSIFVGADVRLSPYDACELCDLLHRCMRPFESMKTLLYERRDETALSEFFTDNLEREGAFEDHRGHSGRAEAQTLNVPSEAAALSWEEEFKARQKRRRGQQKGEGDGEGRGETGRGMMGSLHGSEFDLSKEGEGECRGEGRLRALEGPGVGEGRGKAFFPQHQSETEQGEADLEAEVQSLTSSLSRSSVSSPSGTSLHSDSNASEVSSAVSSSPSSSLSSFLSSSVSSSVSSSLSSSLTSSLASPAPFAFGGEQGERQRLQHPSSLPGLPSSSAAVSAGGLGKCSAPLSRQSFGERGTGASVQLREAFPPRGAGGDRGESEVSSASEKSSGTASAFGEAASDVSSFLSSSLASSSLSAATPRSPHPAFSPAGLGKGKVFGAVPPGLASGDRRHLEGERVEGEVRPAPAWGAREQEPGASVDVYVHPAGEAAVVDTNEVYIHPRMTAESEADGSHVDSEGFGDAEGSVLAADQGYGRGSGKTFCEDGQSRGESRLCSGRGKQLAPRRYVELGVARLEDERAARRADVLDLPSASQYGTCRARDFEYQRLRKSPAAPPLEALRETALIDSLLEDFVNAQVSLEAGAASADASLSLLSETAGETCEATDELDSRGRSSVAPESFAHAASVGPRYLKYVNLLVMLCVLCAYELTHRWWEDRKEAKRRRREEANRGVPTPGEEALPRDAWQFYDDEEEEGGAEEAEEEVEEEEEGEEEEEEVEEEEEGEEEHQHLRVESDSDVDAFAAGADAAPPAPSDELLWGVRTAGEAAHASSQKLRKSRQEALGERTSFRTPAAVYRHRNVEELCSPTMPRRAPLASAPPSPFFQATQTQTFSGFPEAPGRGKDMQFFASGRGKGAREGFLERSLASEKDAPSDEASDDNSESSDSNGSSYSSSSAGASSLSPPHPSSSSQSSCLSSSPSSSLSSSSLSSPTPSRSSVSGAGPRDRETQTARALPSQFSDDSQHTASPPGSSCSSSSSGSSSRSSSLNSSWNSSSSLSVPAPEGAGARAESASSSSVSASSPFPAKLGKKAKLSACSGGSRRAEKEVANSRVSVRKRRREETERRGGEGHREEAEMGDSGSEVKSTVTSKIYRNVHTRSKLGRGRHLSLLSADMIRTKFEEFCGAVERYKSIARNELVQIYRVCRDPKVSFHFKVFRFLSLVGTNLAASAVLKFLCLSLFPGQATSSVETPCLLSPFAVSHFSPSVAETLAERRTPTGAETQRRAAFFEEHEQGEETRHSADSLLLVSDGLLLLLKVIVDRHAQKRIPVIDLLGYGEKRCRRWRLAEEVGADAGQGQTWNGGAFSYWERHATSLTSVDCRYEAGTKVSGARAAAHGETHRRRPLPALHLQIRKRSHCRSLPLPTPRTSLQRQRNLSGFWWLQTHW</sequence>
<feature type="compositionally biased region" description="Low complexity" evidence="1">
    <location>
        <begin position="1185"/>
        <end position="1241"/>
    </location>
</feature>
<feature type="compositionally biased region" description="Low complexity" evidence="1">
    <location>
        <begin position="1042"/>
        <end position="1051"/>
    </location>
</feature>
<feature type="compositionally biased region" description="Low complexity" evidence="1">
    <location>
        <begin position="566"/>
        <end position="581"/>
    </location>
</feature>
<keyword evidence="2" id="KW-0472">Membrane</keyword>
<feature type="compositionally biased region" description="Acidic residues" evidence="1">
    <location>
        <begin position="1175"/>
        <end position="1184"/>
    </location>
</feature>
<protein>
    <submittedName>
        <fullName evidence="3">Putative transmembrane protein</fullName>
    </submittedName>
</protein>
<dbReference type="Proteomes" id="UP000028834">
    <property type="component" value="Unassembled WGS sequence"/>
</dbReference>
<feature type="compositionally biased region" description="Basic and acidic residues" evidence="1">
    <location>
        <begin position="427"/>
        <end position="447"/>
    </location>
</feature>
<evidence type="ECO:0000313" key="3">
    <source>
        <dbReference type="EMBL" id="KFG66037.1"/>
    </source>
</evidence>
<accession>A0A086MAW9</accession>
<reference evidence="3 4" key="1">
    <citation type="submission" date="2014-05" db="EMBL/GenBank/DDBJ databases">
        <authorList>
            <person name="Sibley D."/>
            <person name="Venepally P."/>
            <person name="Karamycheva S."/>
            <person name="Hadjithomas M."/>
            <person name="Khan A."/>
            <person name="Brunk B."/>
            <person name="Roos D."/>
            <person name="Caler E."/>
            <person name="Lorenzi H."/>
        </authorList>
    </citation>
    <scope>NUCLEOTIDE SEQUENCE [LARGE SCALE GENOMIC DNA]</scope>
    <source>
        <strain evidence="3 4">RUB</strain>
    </source>
</reference>
<feature type="compositionally biased region" description="Acidic residues" evidence="1">
    <location>
        <begin position="991"/>
        <end position="1028"/>
    </location>
</feature>
<feature type="compositionally biased region" description="Basic and acidic residues" evidence="1">
    <location>
        <begin position="404"/>
        <end position="416"/>
    </location>
</feature>
<feature type="region of interest" description="Disordered" evidence="1">
    <location>
        <begin position="1133"/>
        <end position="1389"/>
    </location>
</feature>
<feature type="compositionally biased region" description="Basic and acidic residues" evidence="1">
    <location>
        <begin position="692"/>
        <end position="706"/>
    </location>
</feature>
<dbReference type="EMBL" id="AFYV02000129">
    <property type="protein sequence ID" value="KFG66037.1"/>
    <property type="molecule type" value="Genomic_DNA"/>
</dbReference>
<feature type="region of interest" description="Disordered" evidence="1">
    <location>
        <begin position="966"/>
        <end position="1088"/>
    </location>
</feature>
<evidence type="ECO:0000313" key="4">
    <source>
        <dbReference type="Proteomes" id="UP000028834"/>
    </source>
</evidence>
<gene>
    <name evidence="3" type="ORF">TGRUB_312650</name>
</gene>
<feature type="transmembrane region" description="Helical" evidence="2">
    <location>
        <begin position="44"/>
        <end position="67"/>
    </location>
</feature>
<feature type="compositionally biased region" description="Low complexity" evidence="1">
    <location>
        <begin position="1269"/>
        <end position="1327"/>
    </location>
</feature>
<evidence type="ECO:0000256" key="1">
    <source>
        <dbReference type="SAM" id="MobiDB-lite"/>
    </source>
</evidence>
<feature type="compositionally biased region" description="Basic and acidic residues" evidence="1">
    <location>
        <begin position="1157"/>
        <end position="1174"/>
    </location>
</feature>
<dbReference type="OrthoDB" id="364993at2759"/>
<feature type="compositionally biased region" description="Low complexity" evidence="1">
    <location>
        <begin position="624"/>
        <end position="640"/>
    </location>
</feature>
<evidence type="ECO:0000256" key="2">
    <source>
        <dbReference type="SAM" id="Phobius"/>
    </source>
</evidence>
<feature type="compositionally biased region" description="Low complexity" evidence="1">
    <location>
        <begin position="150"/>
        <end position="165"/>
    </location>
</feature>
<dbReference type="VEuPathDB" id="ToxoDB:TGRUB_312650"/>
<proteinExistence type="predicted"/>
<feature type="compositionally biased region" description="Basic and acidic residues" evidence="1">
    <location>
        <begin position="176"/>
        <end position="220"/>
    </location>
</feature>
<feature type="region of interest" description="Disordered" evidence="1">
    <location>
        <begin position="1109"/>
        <end position="1128"/>
    </location>
</feature>
<organism evidence="3 4">
    <name type="scientific">Toxoplasma gondii RUB</name>
    <dbReference type="NCBI Taxonomy" id="935652"/>
    <lineage>
        <taxon>Eukaryota</taxon>
        <taxon>Sar</taxon>
        <taxon>Alveolata</taxon>
        <taxon>Apicomplexa</taxon>
        <taxon>Conoidasida</taxon>
        <taxon>Coccidia</taxon>
        <taxon>Eucoccidiorida</taxon>
        <taxon>Eimeriorina</taxon>
        <taxon>Sarcocystidae</taxon>
        <taxon>Toxoplasma</taxon>
    </lineage>
</organism>
<feature type="compositionally biased region" description="Polar residues" evidence="1">
    <location>
        <begin position="1258"/>
        <end position="1268"/>
    </location>
</feature>
<feature type="region of interest" description="Disordered" evidence="1">
    <location>
        <begin position="656"/>
        <end position="716"/>
    </location>
</feature>
<feature type="region of interest" description="Disordered" evidence="1">
    <location>
        <begin position="150"/>
        <end position="220"/>
    </location>
</feature>
<comment type="caution">
    <text evidence="3">The sequence shown here is derived from an EMBL/GenBank/DDBJ whole genome shotgun (WGS) entry which is preliminary data.</text>
</comment>
<feature type="region of interest" description="Disordered" evidence="1">
    <location>
        <begin position="91"/>
        <end position="119"/>
    </location>
</feature>
<keyword evidence="2 3" id="KW-0812">Transmembrane</keyword>
<feature type="compositionally biased region" description="Low complexity" evidence="1">
    <location>
        <begin position="482"/>
        <end position="547"/>
    </location>
</feature>
<keyword evidence="2" id="KW-1133">Transmembrane helix</keyword>
<name>A0A086MAW9_TOXGO</name>